<dbReference type="Gene3D" id="1.10.1040.50">
    <property type="match status" value="1"/>
</dbReference>
<dbReference type="OrthoDB" id="5958943at2759"/>
<sequence length="479" mass="52682">MSASRLRTVSQVWPPWLPGALTGVEHHLSAPQTALPPLIFSASFKALSPSSTYPNTPPSAPKQSLPLRRTRPNRLSRPAASLANNTIPSSFFRQQPQYGQQIRVYSSNTSSKSTLGSEQQNKSFTTTPHSTPAQQTQINSPQAQNPARASVPAWAPPPSIKEKPICILGAGVLGRRLAVLWASTSRPVTIYDTSPSALKSSRTYIADSLANHCFSQGTHPGHVSFSSKLEDAVQDAWMVIECVPEDLDLKISLLGRVDRLVGKDVLIATNSAGFRSAELVSEVFHKERVLNTLYYIPPRNKCVEMMSCGYTSPSIIPFLVEEMQDIGLRPIVVPDSVGNGSLSKGMIFPRIWGAMKKETLKVLSEGVADPEEVDVLFRDFFGAERGPCEMMDEVGLDTVVRSERSRLPNTREGDGFWGARGEEYVEWLDMEFVRRGKLGVKSGEGLIVKKRRGVQVKKVKEDTAAQEVWKEHSVDLSGL</sequence>
<dbReference type="Gene3D" id="3.40.50.720">
    <property type="entry name" value="NAD(P)-binding Rossmann-like Domain"/>
    <property type="match status" value="1"/>
</dbReference>
<reference evidence="5" key="1">
    <citation type="submission" date="2021-02" db="EMBL/GenBank/DDBJ databases">
        <title>Genome sequence Cadophora malorum strain M34.</title>
        <authorList>
            <person name="Stefanovic E."/>
            <person name="Vu D."/>
            <person name="Scully C."/>
            <person name="Dijksterhuis J."/>
            <person name="Roader J."/>
            <person name="Houbraken J."/>
        </authorList>
    </citation>
    <scope>NUCLEOTIDE SEQUENCE</scope>
    <source>
        <strain evidence="5">M34</strain>
    </source>
</reference>
<protein>
    <recommendedName>
        <fullName evidence="7">NAD(P)-binding protein</fullName>
    </recommendedName>
</protein>
<dbReference type="Proteomes" id="UP000664132">
    <property type="component" value="Unassembled WGS sequence"/>
</dbReference>
<dbReference type="GO" id="GO:0070403">
    <property type="term" value="F:NAD+ binding"/>
    <property type="evidence" value="ECO:0007669"/>
    <property type="project" value="InterPro"/>
</dbReference>
<evidence type="ECO:0008006" key="7">
    <source>
        <dbReference type="Google" id="ProtNLM"/>
    </source>
</evidence>
<organism evidence="5 6">
    <name type="scientific">Cadophora malorum</name>
    <dbReference type="NCBI Taxonomy" id="108018"/>
    <lineage>
        <taxon>Eukaryota</taxon>
        <taxon>Fungi</taxon>
        <taxon>Dikarya</taxon>
        <taxon>Ascomycota</taxon>
        <taxon>Pezizomycotina</taxon>
        <taxon>Leotiomycetes</taxon>
        <taxon>Helotiales</taxon>
        <taxon>Ploettnerulaceae</taxon>
        <taxon>Cadophora</taxon>
    </lineage>
</organism>
<dbReference type="InterPro" id="IPR006108">
    <property type="entry name" value="3HC_DH_C"/>
</dbReference>
<feature type="region of interest" description="Disordered" evidence="2">
    <location>
        <begin position="49"/>
        <end position="69"/>
    </location>
</feature>
<evidence type="ECO:0000313" key="6">
    <source>
        <dbReference type="Proteomes" id="UP000664132"/>
    </source>
</evidence>
<dbReference type="AlphaFoldDB" id="A0A8H7THQ7"/>
<dbReference type="EMBL" id="JAFJYH010000101">
    <property type="protein sequence ID" value="KAG4419656.1"/>
    <property type="molecule type" value="Genomic_DNA"/>
</dbReference>
<feature type="region of interest" description="Disordered" evidence="2">
    <location>
        <begin position="104"/>
        <end position="152"/>
    </location>
</feature>
<feature type="domain" description="3-hydroxyacyl-CoA dehydrogenase C-terminal" evidence="3">
    <location>
        <begin position="345"/>
        <end position="446"/>
    </location>
</feature>
<dbReference type="PANTHER" id="PTHR48075">
    <property type="entry name" value="3-HYDROXYACYL-COA DEHYDROGENASE FAMILY PROTEIN"/>
    <property type="match status" value="1"/>
</dbReference>
<dbReference type="InterPro" id="IPR036291">
    <property type="entry name" value="NAD(P)-bd_dom_sf"/>
</dbReference>
<evidence type="ECO:0000256" key="1">
    <source>
        <dbReference type="ARBA" id="ARBA00023002"/>
    </source>
</evidence>
<dbReference type="Pfam" id="PF00725">
    <property type="entry name" value="3HCDH"/>
    <property type="match status" value="1"/>
</dbReference>
<name>A0A8H7THQ7_9HELO</name>
<dbReference type="InterPro" id="IPR008927">
    <property type="entry name" value="6-PGluconate_DH-like_C_sf"/>
</dbReference>
<dbReference type="GO" id="GO:0006631">
    <property type="term" value="P:fatty acid metabolic process"/>
    <property type="evidence" value="ECO:0007669"/>
    <property type="project" value="InterPro"/>
</dbReference>
<dbReference type="InterPro" id="IPR006176">
    <property type="entry name" value="3-OHacyl-CoA_DH_NAD-bd"/>
</dbReference>
<keyword evidence="6" id="KW-1185">Reference proteome</keyword>
<evidence type="ECO:0000259" key="4">
    <source>
        <dbReference type="Pfam" id="PF02737"/>
    </source>
</evidence>
<feature type="compositionally biased region" description="Low complexity" evidence="2">
    <location>
        <begin position="106"/>
        <end position="117"/>
    </location>
</feature>
<feature type="domain" description="3-hydroxyacyl-CoA dehydrogenase NAD binding" evidence="4">
    <location>
        <begin position="165"/>
        <end position="335"/>
    </location>
</feature>
<accession>A0A8H7THQ7</accession>
<feature type="compositionally biased region" description="Polar residues" evidence="2">
    <location>
        <begin position="118"/>
        <end position="147"/>
    </location>
</feature>
<dbReference type="PANTHER" id="PTHR48075:SF3">
    <property type="entry name" value="3-HYDROXYACYL-COA DEHYDROGENASE"/>
    <property type="match status" value="1"/>
</dbReference>
<dbReference type="SUPFAM" id="SSF48179">
    <property type="entry name" value="6-phosphogluconate dehydrogenase C-terminal domain-like"/>
    <property type="match status" value="1"/>
</dbReference>
<dbReference type="Pfam" id="PF02737">
    <property type="entry name" value="3HCDH_N"/>
    <property type="match status" value="1"/>
</dbReference>
<evidence type="ECO:0000256" key="2">
    <source>
        <dbReference type="SAM" id="MobiDB-lite"/>
    </source>
</evidence>
<dbReference type="SUPFAM" id="SSF51735">
    <property type="entry name" value="NAD(P)-binding Rossmann-fold domains"/>
    <property type="match status" value="1"/>
</dbReference>
<proteinExistence type="predicted"/>
<evidence type="ECO:0000313" key="5">
    <source>
        <dbReference type="EMBL" id="KAG4419656.1"/>
    </source>
</evidence>
<comment type="caution">
    <text evidence="5">The sequence shown here is derived from an EMBL/GenBank/DDBJ whole genome shotgun (WGS) entry which is preliminary data.</text>
</comment>
<keyword evidence="1" id="KW-0560">Oxidoreductase</keyword>
<dbReference type="GO" id="GO:0016616">
    <property type="term" value="F:oxidoreductase activity, acting on the CH-OH group of donors, NAD or NADP as acceptor"/>
    <property type="evidence" value="ECO:0007669"/>
    <property type="project" value="InterPro"/>
</dbReference>
<gene>
    <name evidence="5" type="ORF">IFR04_007253</name>
</gene>
<evidence type="ECO:0000259" key="3">
    <source>
        <dbReference type="Pfam" id="PF00725"/>
    </source>
</evidence>